<dbReference type="RefSeq" id="WP_012618375.1">
    <property type="nucleotide sequence ID" value="NC_011832.1"/>
</dbReference>
<name>B8GJY5_METPE</name>
<evidence type="ECO:0000256" key="2">
    <source>
        <dbReference type="ARBA" id="ARBA00022603"/>
    </source>
</evidence>
<dbReference type="InterPro" id="IPR016764">
    <property type="entry name" value="MeTrfase_MtxX_xsu"/>
</dbReference>
<proteinExistence type="inferred from homology"/>
<comment type="similarity">
    <text evidence="1">Belongs to the MtxX family.</text>
</comment>
<accession>B8GJY5</accession>
<dbReference type="EMBL" id="CP001338">
    <property type="protein sequence ID" value="ACL17056.1"/>
    <property type="molecule type" value="Genomic_DNA"/>
</dbReference>
<dbReference type="STRING" id="521011.Mpal_1749"/>
<dbReference type="GO" id="GO:0032259">
    <property type="term" value="P:methylation"/>
    <property type="evidence" value="ECO:0007669"/>
    <property type="project" value="UniProtKB-KW"/>
</dbReference>
<reference evidence="4 5" key="1">
    <citation type="journal article" date="2015" name="Genome Announc.">
        <title>Complete Genome Sequence of Methanosphaerula palustris E1-9CT, a Hydrogenotrophic Methanogen Isolated from a Minerotrophic Fen Peatland.</title>
        <authorList>
            <person name="Cadillo-Quiroz H."/>
            <person name="Browne P."/>
            <person name="Kyrpides N."/>
            <person name="Woyke T."/>
            <person name="Goodwin L."/>
            <person name="Detter C."/>
            <person name="Yavitt J.B."/>
            <person name="Zinder S.H."/>
        </authorList>
    </citation>
    <scope>NUCLEOTIDE SEQUENCE [LARGE SCALE GENOMIC DNA]</scope>
    <source>
        <strain evidence="5">ATCC BAA-1556 / DSM 19958 / E1-9c</strain>
    </source>
</reference>
<dbReference type="eggNOG" id="arCOG00854">
    <property type="taxonomic scope" value="Archaea"/>
</dbReference>
<evidence type="ECO:0000313" key="5">
    <source>
        <dbReference type="Proteomes" id="UP000002457"/>
    </source>
</evidence>
<dbReference type="HOGENOM" id="CLU_086562_0_0_2"/>
<protein>
    <submittedName>
        <fullName evidence="4">Methanogen marker protein 4</fullName>
    </submittedName>
</protein>
<dbReference type="NCBIfam" id="TIGR03270">
    <property type="entry name" value="methan_mark_4"/>
    <property type="match status" value="1"/>
</dbReference>
<dbReference type="SUPFAM" id="SSF53659">
    <property type="entry name" value="Isocitrate/Isopropylmalate dehydrogenase-like"/>
    <property type="match status" value="1"/>
</dbReference>
<keyword evidence="3" id="KW-0808">Transferase</keyword>
<dbReference type="AlphaFoldDB" id="B8GJY5"/>
<evidence type="ECO:0000256" key="3">
    <source>
        <dbReference type="ARBA" id="ARBA00022679"/>
    </source>
</evidence>
<evidence type="ECO:0000313" key="4">
    <source>
        <dbReference type="EMBL" id="ACL17056.1"/>
    </source>
</evidence>
<organism evidence="4 5">
    <name type="scientific">Methanosphaerula palustris (strain ATCC BAA-1556 / DSM 19958 / E1-9c)</name>
    <dbReference type="NCBI Taxonomy" id="521011"/>
    <lineage>
        <taxon>Archaea</taxon>
        <taxon>Methanobacteriati</taxon>
        <taxon>Methanobacteriota</taxon>
        <taxon>Stenosarchaea group</taxon>
        <taxon>Methanomicrobia</taxon>
        <taxon>Methanomicrobiales</taxon>
        <taxon>Methanoregulaceae</taxon>
        <taxon>Methanosphaerula</taxon>
    </lineage>
</organism>
<gene>
    <name evidence="4" type="ordered locus">Mpal_1749</name>
</gene>
<dbReference type="GeneID" id="7271208"/>
<evidence type="ECO:0000256" key="1">
    <source>
        <dbReference type="ARBA" id="ARBA00009125"/>
    </source>
</evidence>
<dbReference type="GO" id="GO:0008168">
    <property type="term" value="F:methyltransferase activity"/>
    <property type="evidence" value="ECO:0007669"/>
    <property type="project" value="UniProtKB-KW"/>
</dbReference>
<keyword evidence="2" id="KW-0489">Methyltransferase</keyword>
<keyword evidence="5" id="KW-1185">Reference proteome</keyword>
<dbReference type="Proteomes" id="UP000002457">
    <property type="component" value="Chromosome"/>
</dbReference>
<sequence length="246" mass="25949">MIIGIGVALDQQKVIASIAALNGVAEVICYTSTDLPPSPLYRVVRSDSPECALISDLRDGVIDAAVRGSLPANATLGLLRNMMQVEHLERIALLETVSGQKFLLAPVGVDEGWTIAQRVSLVEKARKIAGRFGLSSEVAVLSGGRYGDVGRHSIVDQSLAAGELVAKVAGAIHYEIRIEDAVESCGVVIAPDGIAGNLIFRTLTFLGGGKGHGAPVVNIDKIFIDTSRASPDYTNALLLAVSMFDW</sequence>
<dbReference type="KEGG" id="mpl:Mpal_1749"/>